<dbReference type="Proteomes" id="UP001296581">
    <property type="component" value="Unassembled WGS sequence"/>
</dbReference>
<reference evidence="2" key="1">
    <citation type="journal article" date="2020" name="Cell Host Microbe">
        <title>Functional and Genomic Variation between Human-Derived Isolates of Lachnospiraceae Reveals Inter- and Intra-Species Diversity.</title>
        <authorList>
            <person name="Sorbara M.T."/>
            <person name="Littmann E.R."/>
            <person name="Fontana E."/>
            <person name="Moody T.U."/>
            <person name="Kohout C.E."/>
            <person name="Gjonbalaj M."/>
            <person name="Eaton V."/>
            <person name="Seok R."/>
            <person name="Leiner I.M."/>
            <person name="Pamer E.G."/>
        </authorList>
    </citation>
    <scope>NUCLEOTIDE SEQUENCE</scope>
    <source>
        <strain evidence="2">MSK.11.9</strain>
    </source>
</reference>
<sequence length="407" mass="47646">MRVVFVNLHSDWMLVKSASVYIFRFSPAIKHGYLLRYLLNHPEYEICNYINDRGFSTLRNDNELLMKILNVFRFAENKKTMKVNGIDLERITIIKDASDIRPDDLVILYNICKDNYREMSNVDAFKALSMLHFHGKASENEIIDKANVSCLFNEVNLDKNCELYRRYYHVDKPWVIHPFVYAERFQNKTPFSERKNMAFATGTITYKEHEEFLSTYGDACDQPSRKQIKDNPEFFKDTVYCTSSDYLEDNPGKIVKSIDILPVKLYKKIYNRLFTGKQKTYYSFDMVEAFNSYKMCVVGEEILGIPGIGFVEGMACGCAYIGIDSPAYRDWGLVPGVHYITYDGSKEDLRRVIEYYQMDEHQEELEKIAETGYKYVRDNFNGETVAANLMKELEEKQKRWLGEKGKK</sequence>
<evidence type="ECO:0000259" key="1">
    <source>
        <dbReference type="Pfam" id="PF13524"/>
    </source>
</evidence>
<protein>
    <submittedName>
        <fullName evidence="2">Glycosyltransferase family 1 protein</fullName>
    </submittedName>
</protein>
<reference evidence="2" key="2">
    <citation type="submission" date="2020-02" db="EMBL/GenBank/DDBJ databases">
        <authorList>
            <person name="Littmann E."/>
            <person name="Sorbara M."/>
        </authorList>
    </citation>
    <scope>NUCLEOTIDE SEQUENCE</scope>
    <source>
        <strain evidence="2">MSK.11.9</strain>
    </source>
</reference>
<accession>A0AB36DH41</accession>
<dbReference type="EMBL" id="JAAIRY010000016">
    <property type="protein sequence ID" value="NSI65658.1"/>
    <property type="molecule type" value="Genomic_DNA"/>
</dbReference>
<dbReference type="SUPFAM" id="SSF53756">
    <property type="entry name" value="UDP-Glycosyltransferase/glycogen phosphorylase"/>
    <property type="match status" value="1"/>
</dbReference>
<feature type="domain" description="Spore protein YkvP/CgeB glycosyl transferase-like" evidence="1">
    <location>
        <begin position="282"/>
        <end position="390"/>
    </location>
</feature>
<gene>
    <name evidence="2" type="ORF">G4981_10295</name>
</gene>
<dbReference type="Pfam" id="PF13524">
    <property type="entry name" value="Glyco_trans_1_2"/>
    <property type="match status" value="1"/>
</dbReference>
<evidence type="ECO:0000313" key="3">
    <source>
        <dbReference type="Proteomes" id="UP001296581"/>
    </source>
</evidence>
<proteinExistence type="predicted"/>
<dbReference type="AlphaFoldDB" id="A0AB36DH41"/>
<name>A0AB36DH41_MEDGN</name>
<comment type="caution">
    <text evidence="2">The sequence shown here is derived from an EMBL/GenBank/DDBJ whole genome shotgun (WGS) entry which is preliminary data.</text>
</comment>
<dbReference type="RefSeq" id="WP_173903626.1">
    <property type="nucleotide sequence ID" value="NZ_JAAIRY010000016.1"/>
</dbReference>
<dbReference type="Gene3D" id="3.40.50.2000">
    <property type="entry name" value="Glycogen Phosphorylase B"/>
    <property type="match status" value="1"/>
</dbReference>
<evidence type="ECO:0000313" key="2">
    <source>
        <dbReference type="EMBL" id="NSI65658.1"/>
    </source>
</evidence>
<organism evidence="2 3">
    <name type="scientific">Mediterraneibacter gnavus</name>
    <name type="common">Ruminococcus gnavus</name>
    <dbReference type="NCBI Taxonomy" id="33038"/>
    <lineage>
        <taxon>Bacteria</taxon>
        <taxon>Bacillati</taxon>
        <taxon>Bacillota</taxon>
        <taxon>Clostridia</taxon>
        <taxon>Lachnospirales</taxon>
        <taxon>Lachnospiraceae</taxon>
        <taxon>Mediterraneibacter</taxon>
    </lineage>
</organism>
<dbReference type="InterPro" id="IPR055259">
    <property type="entry name" value="YkvP/CgeB_Glyco_trans-like"/>
</dbReference>